<evidence type="ECO:0000256" key="9">
    <source>
        <dbReference type="SAM" id="Phobius"/>
    </source>
</evidence>
<evidence type="ECO:0000256" key="4">
    <source>
        <dbReference type="ARBA" id="ARBA00022475"/>
    </source>
</evidence>
<dbReference type="InterPro" id="IPR002293">
    <property type="entry name" value="AA/rel_permease1"/>
</dbReference>
<dbReference type="Pfam" id="PF13520">
    <property type="entry name" value="AA_permease_2"/>
    <property type="match status" value="1"/>
</dbReference>
<accession>A0ABP9KMN8</accession>
<feature type="transmembrane region" description="Helical" evidence="9">
    <location>
        <begin position="193"/>
        <end position="211"/>
    </location>
</feature>
<evidence type="ECO:0000256" key="1">
    <source>
        <dbReference type="ARBA" id="ARBA00004651"/>
    </source>
</evidence>
<dbReference type="Proteomes" id="UP001500518">
    <property type="component" value="Unassembled WGS sequence"/>
</dbReference>
<proteinExistence type="inferred from homology"/>
<comment type="subcellular location">
    <subcellularLocation>
        <location evidence="1">Cell membrane</location>
        <topology evidence="1">Multi-pass membrane protein</topology>
    </subcellularLocation>
</comment>
<dbReference type="EMBL" id="BAABHV010000021">
    <property type="protein sequence ID" value="GAA5060124.1"/>
    <property type="molecule type" value="Genomic_DNA"/>
</dbReference>
<comment type="caution">
    <text evidence="10">The sequence shown here is derived from an EMBL/GenBank/DDBJ whole genome shotgun (WGS) entry which is preliminary data.</text>
</comment>
<evidence type="ECO:0000313" key="11">
    <source>
        <dbReference type="Proteomes" id="UP001500518"/>
    </source>
</evidence>
<evidence type="ECO:0000256" key="2">
    <source>
        <dbReference type="ARBA" id="ARBA00008220"/>
    </source>
</evidence>
<sequence>MENKSATLPRTVGFWGTALFPVNGMIGSGIFAMPAILVAAVGNFAPWMMLLGALLILPLAWVFAALAMRFDGHGGPVLYANAAFGKFFGFQSGWMRYASAVVAVAANTHVAIAYLAVLFPVLEDPLIGSAAVIAFIAFVTIINLVGMRASVGALGLMTVMKLAPLAVLVVWGLATRDPAIGFSLPEFSDFESVVLLTFYAYMAFENGNFPAGELKNPRRTIPLALMTTLAAVALFYMAVIWAYLAIAPDAGGGESALAAAANEVAGQAGVVVISLAAAFSVAANILNGGIVVPRMTFGMAEQGTLPAAFAHVSPRFLTPDVSVLFYGGAAILFSLWGGFAALAVASTLSRLVMYLLSALALPVLERRDGGKAPWWHLPAALLAVIATVWVSTHASAEAYQMLGLIFVVGTGLYFLAVRQNAAIET</sequence>
<feature type="transmembrane region" description="Helical" evidence="9">
    <location>
        <begin position="125"/>
        <end position="146"/>
    </location>
</feature>
<keyword evidence="7 9" id="KW-0472">Membrane</keyword>
<dbReference type="Gene3D" id="1.20.1740.10">
    <property type="entry name" value="Amino acid/polyamine transporter I"/>
    <property type="match status" value="1"/>
</dbReference>
<evidence type="ECO:0000256" key="8">
    <source>
        <dbReference type="ARBA" id="ARBA00045636"/>
    </source>
</evidence>
<feature type="transmembrane region" description="Helical" evidence="9">
    <location>
        <begin position="153"/>
        <end position="173"/>
    </location>
</feature>
<evidence type="ECO:0000256" key="7">
    <source>
        <dbReference type="ARBA" id="ARBA00023136"/>
    </source>
</evidence>
<keyword evidence="4" id="KW-1003">Cell membrane</keyword>
<feature type="transmembrane region" description="Helical" evidence="9">
    <location>
        <begin position="47"/>
        <end position="68"/>
    </location>
</feature>
<feature type="transmembrane region" description="Helical" evidence="9">
    <location>
        <begin position="323"/>
        <end position="345"/>
    </location>
</feature>
<feature type="transmembrane region" description="Helical" evidence="9">
    <location>
        <begin position="12"/>
        <end position="41"/>
    </location>
</feature>
<feature type="transmembrane region" description="Helical" evidence="9">
    <location>
        <begin position="97"/>
        <end position="119"/>
    </location>
</feature>
<feature type="transmembrane region" description="Helical" evidence="9">
    <location>
        <begin position="264"/>
        <end position="286"/>
    </location>
</feature>
<reference evidence="11" key="1">
    <citation type="journal article" date="2019" name="Int. J. Syst. Evol. Microbiol.">
        <title>The Global Catalogue of Microorganisms (GCM) 10K type strain sequencing project: providing services to taxonomists for standard genome sequencing and annotation.</title>
        <authorList>
            <consortium name="The Broad Institute Genomics Platform"/>
            <consortium name="The Broad Institute Genome Sequencing Center for Infectious Disease"/>
            <person name="Wu L."/>
            <person name="Ma J."/>
        </authorList>
    </citation>
    <scope>NUCLEOTIDE SEQUENCE [LARGE SCALE GENOMIC DNA]</scope>
    <source>
        <strain evidence="11">JCM 18014</strain>
    </source>
</reference>
<keyword evidence="5 9" id="KW-0812">Transmembrane</keyword>
<comment type="similarity">
    <text evidence="2">Belongs to the amino acid-polyamine-organocation (APC) superfamily. Basic amino acid/polyamine antiporter (APA) (TC 2.A.3.2) family.</text>
</comment>
<protein>
    <recommendedName>
        <fullName evidence="3">Arginine/agmatine antiporter</fullName>
    </recommendedName>
</protein>
<keyword evidence="6 9" id="KW-1133">Transmembrane helix</keyword>
<evidence type="ECO:0000313" key="10">
    <source>
        <dbReference type="EMBL" id="GAA5060124.1"/>
    </source>
</evidence>
<evidence type="ECO:0000256" key="6">
    <source>
        <dbReference type="ARBA" id="ARBA00022989"/>
    </source>
</evidence>
<dbReference type="PIRSF" id="PIRSF006060">
    <property type="entry name" value="AA_transporter"/>
    <property type="match status" value="1"/>
</dbReference>
<gene>
    <name evidence="10" type="ORF">GCM10023208_28160</name>
</gene>
<feature type="transmembrane region" description="Helical" evidence="9">
    <location>
        <begin position="223"/>
        <end position="244"/>
    </location>
</feature>
<organism evidence="10 11">
    <name type="scientific">Erythrobacter westpacificensis</name>
    <dbReference type="NCBI Taxonomy" id="1055231"/>
    <lineage>
        <taxon>Bacteria</taxon>
        <taxon>Pseudomonadati</taxon>
        <taxon>Pseudomonadota</taxon>
        <taxon>Alphaproteobacteria</taxon>
        <taxon>Sphingomonadales</taxon>
        <taxon>Erythrobacteraceae</taxon>
        <taxon>Erythrobacter/Porphyrobacter group</taxon>
        <taxon>Erythrobacter</taxon>
    </lineage>
</organism>
<keyword evidence="11" id="KW-1185">Reference proteome</keyword>
<comment type="function">
    <text evidence="8">Major component of the acid-resistance (AR) system allowing enteric pathogens to survive the acidic environment in the stomach. Exchanges extracellular arginine for its intracellular decarboxylation product agmatine (Agm) thereby expelling intracellular protons. Probably undergoes several conformational states in order to translocate the substrate across the membrane; keeps the substrate accessible to only 1 side of the membrane at a time by opening and closing 3 membrane-internal gates.</text>
</comment>
<dbReference type="InterPro" id="IPR050367">
    <property type="entry name" value="APC_superfamily"/>
</dbReference>
<dbReference type="PANTHER" id="PTHR42770:SF18">
    <property type="entry name" value="ARGININE_AGMATINE ANTIPORTER"/>
    <property type="match status" value="1"/>
</dbReference>
<dbReference type="RefSeq" id="WP_346033651.1">
    <property type="nucleotide sequence ID" value="NZ_BAABHV010000021.1"/>
</dbReference>
<evidence type="ECO:0000256" key="5">
    <source>
        <dbReference type="ARBA" id="ARBA00022692"/>
    </source>
</evidence>
<name>A0ABP9KMN8_9SPHN</name>
<evidence type="ECO:0000256" key="3">
    <source>
        <dbReference type="ARBA" id="ARBA00021069"/>
    </source>
</evidence>
<dbReference type="PANTHER" id="PTHR42770">
    <property type="entry name" value="AMINO ACID TRANSPORTER-RELATED"/>
    <property type="match status" value="1"/>
</dbReference>
<feature type="transmembrane region" description="Helical" evidence="9">
    <location>
        <begin position="398"/>
        <end position="417"/>
    </location>
</feature>